<dbReference type="OrthoDB" id="9804958at2"/>
<dbReference type="Gene3D" id="1.10.10.10">
    <property type="entry name" value="Winged helix-like DNA-binding domain superfamily/Winged helix DNA-binding domain"/>
    <property type="match status" value="1"/>
</dbReference>
<dbReference type="Proteomes" id="UP000253370">
    <property type="component" value="Unassembled WGS sequence"/>
</dbReference>
<evidence type="ECO:0000313" key="6">
    <source>
        <dbReference type="EMBL" id="RBI83804.1"/>
    </source>
</evidence>
<dbReference type="AlphaFoldDB" id="A0A365U5V3"/>
<dbReference type="Pfam" id="PF03466">
    <property type="entry name" value="LysR_substrate"/>
    <property type="match status" value="1"/>
</dbReference>
<dbReference type="CDD" id="cd08432">
    <property type="entry name" value="PBP2_GcdR_TrpI_HvrB_AmpR_like"/>
    <property type="match status" value="1"/>
</dbReference>
<dbReference type="PANTHER" id="PTHR30537:SF79">
    <property type="entry name" value="TRANSCRIPTIONAL REGULATOR-RELATED"/>
    <property type="match status" value="1"/>
</dbReference>
<sequence length="283" mass="29820">MRAFEAAARKGALQDAADELLISPSAVSHQIKSLELFLGVKLFTRGPEGLTLTPEGAAYAGRLSAALDSIDAATQTALGAAAEGPVRVQALASFAQLWLIPRLGDFLASNPDVPVEVRTDTEDHPLDGSDTDLAILYAEATPEGAVCDRLMGEEIFPVAAPAWLADNALATPDDLSAHCLIGCGLAPGEWSDWLAGAGAAHRAVRPQLMFDARSQVLEAAAEGLGLAMNRSPFGAGMLRTGRLAAPFAYRHRTGFAFWVVVPERAATRPGVKRLRAWLLSQAG</sequence>
<evidence type="ECO:0000313" key="7">
    <source>
        <dbReference type="Proteomes" id="UP000253370"/>
    </source>
</evidence>
<evidence type="ECO:0000256" key="1">
    <source>
        <dbReference type="ARBA" id="ARBA00009437"/>
    </source>
</evidence>
<dbReference type="SUPFAM" id="SSF46785">
    <property type="entry name" value="Winged helix' DNA-binding domain"/>
    <property type="match status" value="1"/>
</dbReference>
<dbReference type="InterPro" id="IPR036388">
    <property type="entry name" value="WH-like_DNA-bd_sf"/>
</dbReference>
<evidence type="ECO:0000256" key="3">
    <source>
        <dbReference type="ARBA" id="ARBA00023125"/>
    </source>
</evidence>
<dbReference type="InterPro" id="IPR058163">
    <property type="entry name" value="LysR-type_TF_proteobact-type"/>
</dbReference>
<dbReference type="RefSeq" id="WP_113290144.1">
    <property type="nucleotide sequence ID" value="NZ_QNTQ01000014.1"/>
</dbReference>
<evidence type="ECO:0000256" key="2">
    <source>
        <dbReference type="ARBA" id="ARBA00023015"/>
    </source>
</evidence>
<keyword evidence="7" id="KW-1185">Reference proteome</keyword>
<dbReference type="GO" id="GO:0003700">
    <property type="term" value="F:DNA-binding transcription factor activity"/>
    <property type="evidence" value="ECO:0007669"/>
    <property type="project" value="InterPro"/>
</dbReference>
<organism evidence="6 7">
    <name type="scientific">Rhodosalinus halophilus</name>
    <dbReference type="NCBI Taxonomy" id="2259333"/>
    <lineage>
        <taxon>Bacteria</taxon>
        <taxon>Pseudomonadati</taxon>
        <taxon>Pseudomonadota</taxon>
        <taxon>Alphaproteobacteria</taxon>
        <taxon>Rhodobacterales</taxon>
        <taxon>Paracoccaceae</taxon>
        <taxon>Rhodosalinus</taxon>
    </lineage>
</organism>
<dbReference type="GO" id="GO:0043565">
    <property type="term" value="F:sequence-specific DNA binding"/>
    <property type="evidence" value="ECO:0007669"/>
    <property type="project" value="TreeGrafter"/>
</dbReference>
<keyword evidence="2" id="KW-0805">Transcription regulation</keyword>
<feature type="domain" description="HTH lysR-type" evidence="5">
    <location>
        <begin position="1"/>
        <end position="53"/>
    </location>
</feature>
<dbReference type="Pfam" id="PF00126">
    <property type="entry name" value="HTH_1"/>
    <property type="match status" value="1"/>
</dbReference>
<dbReference type="Gene3D" id="3.40.190.10">
    <property type="entry name" value="Periplasmic binding protein-like II"/>
    <property type="match status" value="2"/>
</dbReference>
<name>A0A365U5V3_9RHOB</name>
<dbReference type="InterPro" id="IPR005119">
    <property type="entry name" value="LysR_subst-bd"/>
</dbReference>
<dbReference type="InterPro" id="IPR036390">
    <property type="entry name" value="WH_DNA-bd_sf"/>
</dbReference>
<dbReference type="SUPFAM" id="SSF53850">
    <property type="entry name" value="Periplasmic binding protein-like II"/>
    <property type="match status" value="1"/>
</dbReference>
<protein>
    <submittedName>
        <fullName evidence="6">Transcriptional regulator</fullName>
    </submittedName>
</protein>
<evidence type="ECO:0000259" key="5">
    <source>
        <dbReference type="PROSITE" id="PS50931"/>
    </source>
</evidence>
<dbReference type="EMBL" id="QNTQ01000014">
    <property type="protein sequence ID" value="RBI83804.1"/>
    <property type="molecule type" value="Genomic_DNA"/>
</dbReference>
<accession>A0A365U5V3</accession>
<evidence type="ECO:0000256" key="4">
    <source>
        <dbReference type="ARBA" id="ARBA00023163"/>
    </source>
</evidence>
<comment type="caution">
    <text evidence="6">The sequence shown here is derived from an EMBL/GenBank/DDBJ whole genome shotgun (WGS) entry which is preliminary data.</text>
</comment>
<keyword evidence="3" id="KW-0238">DNA-binding</keyword>
<keyword evidence="4" id="KW-0804">Transcription</keyword>
<dbReference type="InterPro" id="IPR000847">
    <property type="entry name" value="LysR_HTH_N"/>
</dbReference>
<reference evidence="6 7" key="1">
    <citation type="submission" date="2018-07" db="EMBL/GenBank/DDBJ databases">
        <title>Rhodosalinus sp. strain E84T genomic sequence and assembly.</title>
        <authorList>
            <person name="Liu Z.-W."/>
            <person name="Lu D.-C."/>
        </authorList>
    </citation>
    <scope>NUCLEOTIDE SEQUENCE [LARGE SCALE GENOMIC DNA]</scope>
    <source>
        <strain evidence="6 7">E84</strain>
    </source>
</reference>
<gene>
    <name evidence="6" type="ORF">DRV85_14215</name>
</gene>
<dbReference type="PANTHER" id="PTHR30537">
    <property type="entry name" value="HTH-TYPE TRANSCRIPTIONAL REGULATOR"/>
    <property type="match status" value="1"/>
</dbReference>
<proteinExistence type="inferred from homology"/>
<dbReference type="GO" id="GO:0006351">
    <property type="term" value="P:DNA-templated transcription"/>
    <property type="evidence" value="ECO:0007669"/>
    <property type="project" value="TreeGrafter"/>
</dbReference>
<dbReference type="PROSITE" id="PS50931">
    <property type="entry name" value="HTH_LYSR"/>
    <property type="match status" value="1"/>
</dbReference>
<comment type="similarity">
    <text evidence="1">Belongs to the LysR transcriptional regulatory family.</text>
</comment>